<dbReference type="STRING" id="200361.A0A453G6F7"/>
<protein>
    <submittedName>
        <fullName evidence="1">Uncharacterized protein</fullName>
    </submittedName>
</protein>
<reference evidence="1" key="3">
    <citation type="journal article" date="2017" name="Nature">
        <title>Genome sequence of the progenitor of the wheat D genome Aegilops tauschii.</title>
        <authorList>
            <person name="Luo M.C."/>
            <person name="Gu Y.Q."/>
            <person name="Puiu D."/>
            <person name="Wang H."/>
            <person name="Twardziok S.O."/>
            <person name="Deal K.R."/>
            <person name="Huo N."/>
            <person name="Zhu T."/>
            <person name="Wang L."/>
            <person name="Wang Y."/>
            <person name="McGuire P.E."/>
            <person name="Liu S."/>
            <person name="Long H."/>
            <person name="Ramasamy R.K."/>
            <person name="Rodriguez J.C."/>
            <person name="Van S.L."/>
            <person name="Yuan L."/>
            <person name="Wang Z."/>
            <person name="Xia Z."/>
            <person name="Xiao L."/>
            <person name="Anderson O.D."/>
            <person name="Ouyang S."/>
            <person name="Liang Y."/>
            <person name="Zimin A.V."/>
            <person name="Pertea G."/>
            <person name="Qi P."/>
            <person name="Bennetzen J.L."/>
            <person name="Dai X."/>
            <person name="Dawson M.W."/>
            <person name="Muller H.G."/>
            <person name="Kugler K."/>
            <person name="Rivarola-Duarte L."/>
            <person name="Spannagl M."/>
            <person name="Mayer K.F.X."/>
            <person name="Lu F.H."/>
            <person name="Bevan M.W."/>
            <person name="Leroy P."/>
            <person name="Li P."/>
            <person name="You F.M."/>
            <person name="Sun Q."/>
            <person name="Liu Z."/>
            <person name="Lyons E."/>
            <person name="Wicker T."/>
            <person name="Salzberg S.L."/>
            <person name="Devos K.M."/>
            <person name="Dvorak J."/>
        </authorList>
    </citation>
    <scope>NUCLEOTIDE SEQUENCE [LARGE SCALE GENOMIC DNA]</scope>
    <source>
        <strain evidence="1">cv. AL8/78</strain>
    </source>
</reference>
<sequence length="81" mass="9297">AVGVLQVRFVIVFGPAKQWDPKTLWEVMTCCVIIHNMTVDAAVGLEFENMDDPIELLDQNPATFDEFIEIHQQIRDRATHE</sequence>
<dbReference type="Gramene" id="AET3Gv20898900.1">
    <property type="protein sequence ID" value="AET3Gv20898900.1"/>
    <property type="gene ID" value="AET3Gv20898900"/>
</dbReference>
<dbReference type="AlphaFoldDB" id="A0A453G6F7"/>
<dbReference type="InterPro" id="IPR006912">
    <property type="entry name" value="Harbinger_derived_prot"/>
</dbReference>
<dbReference type="EnsemblPlants" id="AET3Gv20898900.1">
    <property type="protein sequence ID" value="AET3Gv20898900.1"/>
    <property type="gene ID" value="AET3Gv20898900"/>
</dbReference>
<keyword evidence="2" id="KW-1185">Reference proteome</keyword>
<reference evidence="2" key="1">
    <citation type="journal article" date="2014" name="Science">
        <title>Ancient hybridizations among the ancestral genomes of bread wheat.</title>
        <authorList>
            <consortium name="International Wheat Genome Sequencing Consortium,"/>
            <person name="Marcussen T."/>
            <person name="Sandve S.R."/>
            <person name="Heier L."/>
            <person name="Spannagl M."/>
            <person name="Pfeifer M."/>
            <person name="Jakobsen K.S."/>
            <person name="Wulff B.B."/>
            <person name="Steuernagel B."/>
            <person name="Mayer K.F."/>
            <person name="Olsen O.A."/>
        </authorList>
    </citation>
    <scope>NUCLEOTIDE SEQUENCE [LARGE SCALE GENOMIC DNA]</scope>
    <source>
        <strain evidence="2">cv. AL8/78</strain>
    </source>
</reference>
<evidence type="ECO:0000313" key="2">
    <source>
        <dbReference type="Proteomes" id="UP000015105"/>
    </source>
</evidence>
<name>A0A453G6F7_AEGTS</name>
<reference evidence="1" key="4">
    <citation type="submission" date="2019-03" db="UniProtKB">
        <authorList>
            <consortium name="EnsemblPlants"/>
        </authorList>
    </citation>
    <scope>IDENTIFICATION</scope>
</reference>
<organism evidence="1 2">
    <name type="scientific">Aegilops tauschii subsp. strangulata</name>
    <name type="common">Goatgrass</name>
    <dbReference type="NCBI Taxonomy" id="200361"/>
    <lineage>
        <taxon>Eukaryota</taxon>
        <taxon>Viridiplantae</taxon>
        <taxon>Streptophyta</taxon>
        <taxon>Embryophyta</taxon>
        <taxon>Tracheophyta</taxon>
        <taxon>Spermatophyta</taxon>
        <taxon>Magnoliopsida</taxon>
        <taxon>Liliopsida</taxon>
        <taxon>Poales</taxon>
        <taxon>Poaceae</taxon>
        <taxon>BOP clade</taxon>
        <taxon>Pooideae</taxon>
        <taxon>Triticodae</taxon>
        <taxon>Triticeae</taxon>
        <taxon>Triticinae</taxon>
        <taxon>Aegilops</taxon>
    </lineage>
</organism>
<reference evidence="1" key="5">
    <citation type="journal article" date="2021" name="G3 (Bethesda)">
        <title>Aegilops tauschii genome assembly Aet v5.0 features greater sequence contiguity and improved annotation.</title>
        <authorList>
            <person name="Wang L."/>
            <person name="Zhu T."/>
            <person name="Rodriguez J.C."/>
            <person name="Deal K.R."/>
            <person name="Dubcovsky J."/>
            <person name="McGuire P.E."/>
            <person name="Lux T."/>
            <person name="Spannagl M."/>
            <person name="Mayer K.F.X."/>
            <person name="Baldrich P."/>
            <person name="Meyers B.C."/>
            <person name="Huo N."/>
            <person name="Gu Y.Q."/>
            <person name="Zhou H."/>
            <person name="Devos K.M."/>
            <person name="Bennetzen J.L."/>
            <person name="Unver T."/>
            <person name="Budak H."/>
            <person name="Gulick P.J."/>
            <person name="Galiba G."/>
            <person name="Kalapos B."/>
            <person name="Nelson D.R."/>
            <person name="Li P."/>
            <person name="You F.M."/>
            <person name="Luo M.C."/>
            <person name="Dvorak J."/>
        </authorList>
    </citation>
    <scope>NUCLEOTIDE SEQUENCE [LARGE SCALE GENOMIC DNA]</scope>
    <source>
        <strain evidence="1">cv. AL8/78</strain>
    </source>
</reference>
<evidence type="ECO:0000313" key="1">
    <source>
        <dbReference type="EnsemblPlants" id="AET3Gv20898900.1"/>
    </source>
</evidence>
<accession>A0A453G6F7</accession>
<reference evidence="2" key="2">
    <citation type="journal article" date="2017" name="Nat. Plants">
        <title>The Aegilops tauschii genome reveals multiple impacts of transposons.</title>
        <authorList>
            <person name="Zhao G."/>
            <person name="Zou C."/>
            <person name="Li K."/>
            <person name="Wang K."/>
            <person name="Li T."/>
            <person name="Gao L."/>
            <person name="Zhang X."/>
            <person name="Wang H."/>
            <person name="Yang Z."/>
            <person name="Liu X."/>
            <person name="Jiang W."/>
            <person name="Mao L."/>
            <person name="Kong X."/>
            <person name="Jiao Y."/>
            <person name="Jia J."/>
        </authorList>
    </citation>
    <scope>NUCLEOTIDE SEQUENCE [LARGE SCALE GENOMIC DNA]</scope>
    <source>
        <strain evidence="2">cv. AL8/78</strain>
    </source>
</reference>
<proteinExistence type="predicted"/>
<dbReference type="Proteomes" id="UP000015105">
    <property type="component" value="Chromosome 3D"/>
</dbReference>
<dbReference type="Pfam" id="PF04827">
    <property type="entry name" value="Plant_tran"/>
    <property type="match status" value="1"/>
</dbReference>